<dbReference type="GO" id="GO:0005524">
    <property type="term" value="F:ATP binding"/>
    <property type="evidence" value="ECO:0007669"/>
    <property type="project" value="UniProtKB-KW"/>
</dbReference>
<dbReference type="Proteomes" id="UP001164286">
    <property type="component" value="Unassembled WGS sequence"/>
</dbReference>
<sequence length="366" mass="40465">LHVTNQKHLRRVTADLNMACHWFSSPDIDAGTTLEQARARVEVLETLNTDVSCARPGDRARLDEAVDSLEEATNSTEWREWNTNSVSVPFDVTRLKYPIRKAWSDSPSEPNALDGMSITMLRVANQRGVTAADIAAQGKQDREARALALADERSRQLAKRRQAVASGGRKDDDASLADDLPRSAPGGVRPLPDSIQVTARSSKVDFVLHEILKSDPADKFIIFAEGNDYGHLSEALLLMEIRTCYLVAEVSDKERDQALIDFKLPEVRVCVMGLGLGARGLNLTEANRVIFLRPLWSSHVFSQAIARCHRLGQTRSSVVQILVAEDTIKEGAATRHEGKLSEMDQAAWNRALIEVPHPCLARSSRS</sequence>
<dbReference type="GO" id="GO:0016787">
    <property type="term" value="F:hydrolase activity"/>
    <property type="evidence" value="ECO:0007669"/>
    <property type="project" value="UniProtKB-KW"/>
</dbReference>
<dbReference type="RefSeq" id="XP_052947353.1">
    <property type="nucleotide sequence ID" value="XM_053086867.1"/>
</dbReference>
<organism evidence="6 7">
    <name type="scientific">Dioszegia hungarica</name>
    <dbReference type="NCBI Taxonomy" id="4972"/>
    <lineage>
        <taxon>Eukaryota</taxon>
        <taxon>Fungi</taxon>
        <taxon>Dikarya</taxon>
        <taxon>Basidiomycota</taxon>
        <taxon>Agaricomycotina</taxon>
        <taxon>Tremellomycetes</taxon>
        <taxon>Tremellales</taxon>
        <taxon>Bulleribasidiaceae</taxon>
        <taxon>Dioszegia</taxon>
    </lineage>
</organism>
<dbReference type="GO" id="GO:0006281">
    <property type="term" value="P:DNA repair"/>
    <property type="evidence" value="ECO:0007669"/>
    <property type="project" value="TreeGrafter"/>
</dbReference>
<dbReference type="InterPro" id="IPR049730">
    <property type="entry name" value="SNF2/RAD54-like_C"/>
</dbReference>
<feature type="region of interest" description="Disordered" evidence="4">
    <location>
        <begin position="158"/>
        <end position="193"/>
    </location>
</feature>
<dbReference type="Gene3D" id="3.40.50.300">
    <property type="entry name" value="P-loop containing nucleotide triphosphate hydrolases"/>
    <property type="match status" value="1"/>
</dbReference>
<dbReference type="GO" id="GO:0008094">
    <property type="term" value="F:ATP-dependent activity, acting on DNA"/>
    <property type="evidence" value="ECO:0007669"/>
    <property type="project" value="TreeGrafter"/>
</dbReference>
<protein>
    <submittedName>
        <fullName evidence="6">P-loop containing nucleoside triphosphate hydrolase protein</fullName>
    </submittedName>
</protein>
<proteinExistence type="predicted"/>
<dbReference type="PROSITE" id="PS51194">
    <property type="entry name" value="HELICASE_CTER"/>
    <property type="match status" value="1"/>
</dbReference>
<dbReference type="PANTHER" id="PTHR45626">
    <property type="entry name" value="TRANSCRIPTION TERMINATION FACTOR 2-RELATED"/>
    <property type="match status" value="1"/>
</dbReference>
<dbReference type="CDD" id="cd18793">
    <property type="entry name" value="SF2_C_SNF"/>
    <property type="match status" value="1"/>
</dbReference>
<dbReference type="InterPro" id="IPR027417">
    <property type="entry name" value="P-loop_NTPase"/>
</dbReference>
<dbReference type="SMART" id="SM00490">
    <property type="entry name" value="HELICc"/>
    <property type="match status" value="1"/>
</dbReference>
<dbReference type="SUPFAM" id="SSF52540">
    <property type="entry name" value="P-loop containing nucleoside triphosphate hydrolases"/>
    <property type="match status" value="1"/>
</dbReference>
<dbReference type="GO" id="GO:0005634">
    <property type="term" value="C:nucleus"/>
    <property type="evidence" value="ECO:0007669"/>
    <property type="project" value="TreeGrafter"/>
</dbReference>
<evidence type="ECO:0000256" key="1">
    <source>
        <dbReference type="ARBA" id="ARBA00022741"/>
    </source>
</evidence>
<evidence type="ECO:0000256" key="3">
    <source>
        <dbReference type="ARBA" id="ARBA00022840"/>
    </source>
</evidence>
<evidence type="ECO:0000313" key="7">
    <source>
        <dbReference type="Proteomes" id="UP001164286"/>
    </source>
</evidence>
<dbReference type="InterPro" id="IPR050628">
    <property type="entry name" value="SNF2_RAD54_helicase_TF"/>
</dbReference>
<keyword evidence="1" id="KW-0547">Nucleotide-binding</keyword>
<evidence type="ECO:0000256" key="4">
    <source>
        <dbReference type="SAM" id="MobiDB-lite"/>
    </source>
</evidence>
<gene>
    <name evidence="6" type="ORF">MKK02DRAFT_24260</name>
</gene>
<accession>A0AA38LXP3</accession>
<name>A0AA38LXP3_9TREE</name>
<evidence type="ECO:0000256" key="2">
    <source>
        <dbReference type="ARBA" id="ARBA00022801"/>
    </source>
</evidence>
<feature type="domain" description="Helicase C-terminal" evidence="5">
    <location>
        <begin position="203"/>
        <end position="361"/>
    </location>
</feature>
<keyword evidence="2 6" id="KW-0378">Hydrolase</keyword>
<evidence type="ECO:0000313" key="6">
    <source>
        <dbReference type="EMBL" id="KAI9637576.1"/>
    </source>
</evidence>
<comment type="caution">
    <text evidence="6">The sequence shown here is derived from an EMBL/GenBank/DDBJ whole genome shotgun (WGS) entry which is preliminary data.</text>
</comment>
<dbReference type="GeneID" id="77726068"/>
<reference evidence="6" key="1">
    <citation type="journal article" date="2022" name="G3 (Bethesda)">
        <title>High quality genome of the basidiomycete yeast Dioszegia hungarica PDD-24b-2 isolated from cloud water.</title>
        <authorList>
            <person name="Jarrige D."/>
            <person name="Haridas S."/>
            <person name="Bleykasten-Grosshans C."/>
            <person name="Joly M."/>
            <person name="Nadalig T."/>
            <person name="Sancelme M."/>
            <person name="Vuilleumier S."/>
            <person name="Grigoriev I.V."/>
            <person name="Amato P."/>
            <person name="Bringel F."/>
        </authorList>
    </citation>
    <scope>NUCLEOTIDE SEQUENCE</scope>
    <source>
        <strain evidence="6">PDD-24b-2</strain>
    </source>
</reference>
<dbReference type="EMBL" id="JAKWFO010000004">
    <property type="protein sequence ID" value="KAI9637576.1"/>
    <property type="molecule type" value="Genomic_DNA"/>
</dbReference>
<keyword evidence="7" id="KW-1185">Reference proteome</keyword>
<keyword evidence="3" id="KW-0067">ATP-binding</keyword>
<feature type="non-terminal residue" evidence="6">
    <location>
        <position position="1"/>
    </location>
</feature>
<dbReference type="PANTHER" id="PTHR45626:SF51">
    <property type="entry name" value="SNF2-RELATED DOMAIN-CONTAINING PROTEIN"/>
    <property type="match status" value="1"/>
</dbReference>
<dbReference type="InterPro" id="IPR001650">
    <property type="entry name" value="Helicase_C-like"/>
</dbReference>
<evidence type="ECO:0000259" key="5">
    <source>
        <dbReference type="PROSITE" id="PS51194"/>
    </source>
</evidence>
<dbReference type="Pfam" id="PF00271">
    <property type="entry name" value="Helicase_C"/>
    <property type="match status" value="1"/>
</dbReference>
<dbReference type="AlphaFoldDB" id="A0AA38LXP3"/>